<dbReference type="AlphaFoldDB" id="A0A8J3T320"/>
<dbReference type="InterPro" id="IPR011004">
    <property type="entry name" value="Trimer_LpxA-like_sf"/>
</dbReference>
<name>A0A8J3T320_9ACTN</name>
<sequence length="199" mass="20902">MMGIMLIRHRGHEPIIDPSAYVAPTATLVGRVRIGPRARVMYGAVLDAEEGAIEVGECAIVCENAVLRGEVRLGDHVFVGPRATLLGCEVARCAYLATGATVLQEAALGAGAVVAVGALVHARTTLPEEFFVPPNTVAVAGRVYAPGDPGLSEAIRGVEFAKVAFGVDAGWEDRIGRYERIAEVRSAQFAAHADDEIVG</sequence>
<keyword evidence="2" id="KW-1185">Reference proteome</keyword>
<protein>
    <submittedName>
        <fullName evidence="1">Gamma carbonic anhydrase family protein</fullName>
    </submittedName>
</protein>
<dbReference type="SUPFAM" id="SSF51161">
    <property type="entry name" value="Trimeric LpxA-like enzymes"/>
    <property type="match status" value="1"/>
</dbReference>
<evidence type="ECO:0000313" key="1">
    <source>
        <dbReference type="EMBL" id="GII03363.1"/>
    </source>
</evidence>
<comment type="caution">
    <text evidence="1">The sequence shown here is derived from an EMBL/GenBank/DDBJ whole genome shotgun (WGS) entry which is preliminary data.</text>
</comment>
<evidence type="ECO:0000313" key="2">
    <source>
        <dbReference type="Proteomes" id="UP000634476"/>
    </source>
</evidence>
<dbReference type="EMBL" id="BOOK01000038">
    <property type="protein sequence ID" value="GII03363.1"/>
    <property type="molecule type" value="Genomic_DNA"/>
</dbReference>
<reference evidence="1" key="1">
    <citation type="submission" date="2021-01" db="EMBL/GenBank/DDBJ databases">
        <title>Whole genome shotgun sequence of Planobispora takensis NBRC 109077.</title>
        <authorList>
            <person name="Komaki H."/>
            <person name="Tamura T."/>
        </authorList>
    </citation>
    <scope>NUCLEOTIDE SEQUENCE</scope>
    <source>
        <strain evidence="1">NBRC 109077</strain>
    </source>
</reference>
<gene>
    <name evidence="1" type="ORF">Pta02_53710</name>
</gene>
<dbReference type="Gene3D" id="2.160.10.10">
    <property type="entry name" value="Hexapeptide repeat proteins"/>
    <property type="match status" value="1"/>
</dbReference>
<organism evidence="1 2">
    <name type="scientific">Planobispora takensis</name>
    <dbReference type="NCBI Taxonomy" id="1367882"/>
    <lineage>
        <taxon>Bacteria</taxon>
        <taxon>Bacillati</taxon>
        <taxon>Actinomycetota</taxon>
        <taxon>Actinomycetes</taxon>
        <taxon>Streptosporangiales</taxon>
        <taxon>Streptosporangiaceae</taxon>
        <taxon>Planobispora</taxon>
    </lineage>
</organism>
<dbReference type="Proteomes" id="UP000634476">
    <property type="component" value="Unassembled WGS sequence"/>
</dbReference>
<dbReference type="PANTHER" id="PTHR13061">
    <property type="entry name" value="DYNACTIN SUBUNIT P25"/>
    <property type="match status" value="1"/>
</dbReference>
<proteinExistence type="predicted"/>
<dbReference type="InterPro" id="IPR050484">
    <property type="entry name" value="Transf_Hexapept/Carb_Anhydrase"/>
</dbReference>
<dbReference type="PANTHER" id="PTHR13061:SF29">
    <property type="entry name" value="GAMMA CARBONIC ANHYDRASE-LIKE 1, MITOCHONDRIAL-RELATED"/>
    <property type="match status" value="1"/>
</dbReference>
<accession>A0A8J3T320</accession>